<protein>
    <submittedName>
        <fullName evidence="2">Uncharacterized protein</fullName>
    </submittedName>
</protein>
<feature type="region of interest" description="Disordered" evidence="1">
    <location>
        <begin position="1"/>
        <end position="44"/>
    </location>
</feature>
<dbReference type="AlphaFoldDB" id="A0A5B7JIQ3"/>
<dbReference type="EMBL" id="VSRR010097450">
    <property type="protein sequence ID" value="MPC94146.1"/>
    <property type="molecule type" value="Genomic_DNA"/>
</dbReference>
<name>A0A5B7JIQ3_PORTR</name>
<dbReference type="Proteomes" id="UP000324222">
    <property type="component" value="Unassembled WGS sequence"/>
</dbReference>
<evidence type="ECO:0000313" key="3">
    <source>
        <dbReference type="Proteomes" id="UP000324222"/>
    </source>
</evidence>
<sequence>MKTIRETAGGFRKCRKSPAHLSTSPPLPPPPLTPLSPPHNHMQGLKLPRLTCTSVPCPSPVSFSGYARSGLSSDKPWTQLGKLRVTFSSD</sequence>
<accession>A0A5B7JIQ3</accession>
<evidence type="ECO:0000313" key="2">
    <source>
        <dbReference type="EMBL" id="MPC94146.1"/>
    </source>
</evidence>
<evidence type="ECO:0000256" key="1">
    <source>
        <dbReference type="SAM" id="MobiDB-lite"/>
    </source>
</evidence>
<gene>
    <name evidence="2" type="ORF">E2C01_089300</name>
</gene>
<organism evidence="2 3">
    <name type="scientific">Portunus trituberculatus</name>
    <name type="common">Swimming crab</name>
    <name type="synonym">Neptunus trituberculatus</name>
    <dbReference type="NCBI Taxonomy" id="210409"/>
    <lineage>
        <taxon>Eukaryota</taxon>
        <taxon>Metazoa</taxon>
        <taxon>Ecdysozoa</taxon>
        <taxon>Arthropoda</taxon>
        <taxon>Crustacea</taxon>
        <taxon>Multicrustacea</taxon>
        <taxon>Malacostraca</taxon>
        <taxon>Eumalacostraca</taxon>
        <taxon>Eucarida</taxon>
        <taxon>Decapoda</taxon>
        <taxon>Pleocyemata</taxon>
        <taxon>Brachyura</taxon>
        <taxon>Eubrachyura</taxon>
        <taxon>Portunoidea</taxon>
        <taxon>Portunidae</taxon>
        <taxon>Portuninae</taxon>
        <taxon>Portunus</taxon>
    </lineage>
</organism>
<proteinExistence type="predicted"/>
<keyword evidence="3" id="KW-1185">Reference proteome</keyword>
<feature type="compositionally biased region" description="Pro residues" evidence="1">
    <location>
        <begin position="25"/>
        <end position="37"/>
    </location>
</feature>
<comment type="caution">
    <text evidence="2">The sequence shown here is derived from an EMBL/GenBank/DDBJ whole genome shotgun (WGS) entry which is preliminary data.</text>
</comment>
<reference evidence="2 3" key="1">
    <citation type="submission" date="2019-05" db="EMBL/GenBank/DDBJ databases">
        <title>Another draft genome of Portunus trituberculatus and its Hox gene families provides insights of decapod evolution.</title>
        <authorList>
            <person name="Jeong J.-H."/>
            <person name="Song I."/>
            <person name="Kim S."/>
            <person name="Choi T."/>
            <person name="Kim D."/>
            <person name="Ryu S."/>
            <person name="Kim W."/>
        </authorList>
    </citation>
    <scope>NUCLEOTIDE SEQUENCE [LARGE SCALE GENOMIC DNA]</scope>
    <source>
        <tissue evidence="2">Muscle</tissue>
    </source>
</reference>